<keyword evidence="12" id="KW-1185">Reference proteome</keyword>
<evidence type="ECO:0000256" key="1">
    <source>
        <dbReference type="ARBA" id="ARBA00005049"/>
    </source>
</evidence>
<dbReference type="EC" id="2.4.2.21" evidence="3 10"/>
<keyword evidence="6 10" id="KW-0328">Glycosyltransferase</keyword>
<evidence type="ECO:0000313" key="11">
    <source>
        <dbReference type="EMBL" id="MCC6072535.1"/>
    </source>
</evidence>
<dbReference type="InterPro" id="IPR023195">
    <property type="entry name" value="Nict_dMeBzImd_PRibTrfase_N"/>
</dbReference>
<sequence>MRLPLAAPIHDLALAEQLSRAINNKTKPIGSLGALESLALQLGLIQKTVDVRISCPAILVFAADHGVVAEGVSAYPQSVTWQMVENFLAGGAAINVFARQNGCALHIVDAGVNHEFSARDGLVDRKVAFGTENFAKAPAMTAVQCEAAISHGIALVDGLDGNVIGFGEMGIGNTTAAAALMHKLTGIPVADCVGAGTGLAAEGIAHKRSVIEAAVARHDGVREPLDILATFGGFEIAMMAGAMLRAAERRMVILVDGFIVTSALLVAARLQPSILDYCVFSHCSNERGHQRMLAQLDARPLLNLDLRLGEGTGCALALPLLASAANFLREMATFDSAQVSQQGE</sequence>
<evidence type="ECO:0000256" key="10">
    <source>
        <dbReference type="HAMAP-Rule" id="MF_00230"/>
    </source>
</evidence>
<evidence type="ECO:0000256" key="8">
    <source>
        <dbReference type="ARBA" id="ARBA00030686"/>
    </source>
</evidence>
<evidence type="ECO:0000313" key="12">
    <source>
        <dbReference type="Proteomes" id="UP001198701"/>
    </source>
</evidence>
<comment type="caution">
    <text evidence="11">The sequence shown here is derived from an EMBL/GenBank/DDBJ whole genome shotgun (WGS) entry which is preliminary data.</text>
</comment>
<dbReference type="Gene3D" id="1.10.1610.10">
    <property type="match status" value="1"/>
</dbReference>
<evidence type="ECO:0000256" key="9">
    <source>
        <dbReference type="ARBA" id="ARBA00047340"/>
    </source>
</evidence>
<dbReference type="InterPro" id="IPR036087">
    <property type="entry name" value="Nict_dMeBzImd_PRibTrfase_sf"/>
</dbReference>
<dbReference type="CDD" id="cd02439">
    <property type="entry name" value="DMB-PRT_CobT"/>
    <property type="match status" value="1"/>
</dbReference>
<proteinExistence type="inferred from homology"/>
<keyword evidence="7 10" id="KW-0808">Transferase</keyword>
<dbReference type="NCBIfam" id="TIGR03160">
    <property type="entry name" value="cobT_DBIPRT"/>
    <property type="match status" value="1"/>
</dbReference>
<keyword evidence="5 10" id="KW-0169">Cobalamin biosynthesis</keyword>
<evidence type="ECO:0000256" key="4">
    <source>
        <dbReference type="ARBA" id="ARBA00015486"/>
    </source>
</evidence>
<evidence type="ECO:0000256" key="3">
    <source>
        <dbReference type="ARBA" id="ARBA00011991"/>
    </source>
</evidence>
<evidence type="ECO:0000256" key="5">
    <source>
        <dbReference type="ARBA" id="ARBA00022573"/>
    </source>
</evidence>
<dbReference type="SUPFAM" id="SSF52733">
    <property type="entry name" value="Nicotinate mononucleotide:5,6-dimethylbenzimidazole phosphoribosyltransferase (CobT)"/>
    <property type="match status" value="1"/>
</dbReference>
<dbReference type="Gene3D" id="3.40.50.10210">
    <property type="match status" value="1"/>
</dbReference>
<dbReference type="Proteomes" id="UP001198701">
    <property type="component" value="Unassembled WGS sequence"/>
</dbReference>
<dbReference type="NCBIfam" id="NF000996">
    <property type="entry name" value="PRK00105.1"/>
    <property type="match status" value="1"/>
</dbReference>
<dbReference type="Pfam" id="PF02277">
    <property type="entry name" value="DBI_PRT"/>
    <property type="match status" value="1"/>
</dbReference>
<comment type="similarity">
    <text evidence="2 10">Belongs to the CobT family.</text>
</comment>
<comment type="function">
    <text evidence="10">Catalyzes the synthesis of alpha-ribazole-5'-phosphate from nicotinate mononucleotide (NAMN) and 5,6-dimethylbenzimidazole (DMB).</text>
</comment>
<accession>A0ABS8IZC3</accession>
<dbReference type="RefSeq" id="WP_229433488.1">
    <property type="nucleotide sequence ID" value="NZ_JAJHPV010000017.1"/>
</dbReference>
<dbReference type="InterPro" id="IPR017846">
    <property type="entry name" value="Nict_dMeBzImd_PRibTrfase_bact"/>
</dbReference>
<dbReference type="GO" id="GO:0008939">
    <property type="term" value="F:nicotinate-nucleotide-dimethylbenzimidazole phosphoribosyltransferase activity"/>
    <property type="evidence" value="ECO:0007669"/>
    <property type="project" value="UniProtKB-EC"/>
</dbReference>
<organism evidence="11 12">
    <name type="scientific">Massilia agrisoli</name>
    <dbReference type="NCBI Taxonomy" id="2892444"/>
    <lineage>
        <taxon>Bacteria</taxon>
        <taxon>Pseudomonadati</taxon>
        <taxon>Pseudomonadota</taxon>
        <taxon>Betaproteobacteria</taxon>
        <taxon>Burkholderiales</taxon>
        <taxon>Oxalobacteraceae</taxon>
        <taxon>Telluria group</taxon>
        <taxon>Massilia</taxon>
    </lineage>
</organism>
<dbReference type="PANTHER" id="PTHR43463:SF1">
    <property type="entry name" value="NICOTINATE-NUCLEOTIDE--DIMETHYLBENZIMIDAZOLE PHOSPHORIBOSYLTRANSFERASE"/>
    <property type="match status" value="1"/>
</dbReference>
<dbReference type="PANTHER" id="PTHR43463">
    <property type="entry name" value="NICOTINATE-NUCLEOTIDE--DIMETHYLBENZIMIDAZOLE PHOSPHORIBOSYLTRANSFERASE"/>
    <property type="match status" value="1"/>
</dbReference>
<dbReference type="HAMAP" id="MF_00230">
    <property type="entry name" value="CobT"/>
    <property type="match status" value="1"/>
</dbReference>
<protein>
    <recommendedName>
        <fullName evidence="4 10">Nicotinate-nucleotide--dimethylbenzimidazole phosphoribosyltransferase</fullName>
        <shortName evidence="10">NN:DBI PRT</shortName>
        <ecNumber evidence="3 10">2.4.2.21</ecNumber>
    </recommendedName>
    <alternativeName>
        <fullName evidence="8 10">N(1)-alpha-phosphoribosyltransferase</fullName>
    </alternativeName>
</protein>
<feature type="active site" description="Proton acceptor" evidence="10">
    <location>
        <position position="310"/>
    </location>
</feature>
<dbReference type="EMBL" id="JAJHPV010000017">
    <property type="protein sequence ID" value="MCC6072535.1"/>
    <property type="molecule type" value="Genomic_DNA"/>
</dbReference>
<comment type="pathway">
    <text evidence="1 10">Nucleoside biosynthesis; alpha-ribazole biosynthesis; alpha-ribazole from 5,6-dimethylbenzimidazole: step 1/2.</text>
</comment>
<comment type="catalytic activity">
    <reaction evidence="9 10">
        <text>5,6-dimethylbenzimidazole + nicotinate beta-D-ribonucleotide = alpha-ribazole 5'-phosphate + nicotinate + H(+)</text>
        <dbReference type="Rhea" id="RHEA:11196"/>
        <dbReference type="ChEBI" id="CHEBI:15378"/>
        <dbReference type="ChEBI" id="CHEBI:15890"/>
        <dbReference type="ChEBI" id="CHEBI:32544"/>
        <dbReference type="ChEBI" id="CHEBI:57502"/>
        <dbReference type="ChEBI" id="CHEBI:57918"/>
        <dbReference type="EC" id="2.4.2.21"/>
    </reaction>
</comment>
<reference evidence="11 12" key="1">
    <citation type="submission" date="2021-11" db="EMBL/GenBank/DDBJ databases">
        <authorList>
            <person name="Huq M.A."/>
        </authorList>
    </citation>
    <scope>NUCLEOTIDE SEQUENCE [LARGE SCALE GENOMIC DNA]</scope>
    <source>
        <strain evidence="11 12">MAHUQ-52</strain>
    </source>
</reference>
<evidence type="ECO:0000256" key="6">
    <source>
        <dbReference type="ARBA" id="ARBA00022676"/>
    </source>
</evidence>
<dbReference type="InterPro" id="IPR003200">
    <property type="entry name" value="Nict_dMeBzImd_PRibTrfase"/>
</dbReference>
<gene>
    <name evidence="10 11" type="primary">cobT</name>
    <name evidence="11" type="ORF">LMJ30_16485</name>
</gene>
<name>A0ABS8IZC3_9BURK</name>
<evidence type="ECO:0000256" key="7">
    <source>
        <dbReference type="ARBA" id="ARBA00022679"/>
    </source>
</evidence>
<evidence type="ECO:0000256" key="2">
    <source>
        <dbReference type="ARBA" id="ARBA00007110"/>
    </source>
</evidence>